<evidence type="ECO:0000313" key="2">
    <source>
        <dbReference type="Proteomes" id="UP000000600"/>
    </source>
</evidence>
<gene>
    <name evidence="1" type="ORF">GSPATT00021573001</name>
</gene>
<feature type="non-terminal residue" evidence="1">
    <location>
        <position position="1"/>
    </location>
</feature>
<dbReference type="Proteomes" id="UP000000600">
    <property type="component" value="Unassembled WGS sequence"/>
</dbReference>
<dbReference type="HOGENOM" id="CLU_788935_0_0_1"/>
<dbReference type="Gene3D" id="3.30.200.20">
    <property type="entry name" value="Phosphorylase Kinase, domain 1"/>
    <property type="match status" value="1"/>
</dbReference>
<evidence type="ECO:0008006" key="3">
    <source>
        <dbReference type="Google" id="ProtNLM"/>
    </source>
</evidence>
<accession>A0DY30</accession>
<dbReference type="SUPFAM" id="SSF56112">
    <property type="entry name" value="Protein kinase-like (PK-like)"/>
    <property type="match status" value="1"/>
</dbReference>
<proteinExistence type="predicted"/>
<sequence>LQRVLFLINFKCLYQYSRRFLYLDAINGIFATYQSKEDYPLKPNKIMVIELINSVKLSNNLLFFKVILFLSKNQIFQQQSSIVWLSNQQYSIRLERLEYTRNIINILLINSHIIFRLRNGIRDKIAVYRNRRSQFDCVKFQQNSSNLLNSQQDHQEQLIQQSIKLRSLGYVYKGVLKYEVWALKQQDKQRLKQSNNLDYVLTEVKILRTINHRFIQNYLMCNKQFKTFFFNFSNNKNFLFNCQTDYQLDEQSLLLSICISTISYTGIQSQTKFKQMLQVMYNQQILSCVNLQLRMNQHIHYVDLQHTLHQKFSTIMECQCQQITTKQGYYYMQCLLDILHFIKERQMYQSIE</sequence>
<dbReference type="GeneID" id="5041129"/>
<organism evidence="1 2">
    <name type="scientific">Paramecium tetraurelia</name>
    <dbReference type="NCBI Taxonomy" id="5888"/>
    <lineage>
        <taxon>Eukaryota</taxon>
        <taxon>Sar</taxon>
        <taxon>Alveolata</taxon>
        <taxon>Ciliophora</taxon>
        <taxon>Intramacronucleata</taxon>
        <taxon>Oligohymenophorea</taxon>
        <taxon>Peniculida</taxon>
        <taxon>Parameciidae</taxon>
        <taxon>Paramecium</taxon>
    </lineage>
</organism>
<keyword evidence="2" id="KW-1185">Reference proteome</keyword>
<dbReference type="KEGG" id="ptm:GSPATT00021573001"/>
<dbReference type="AlphaFoldDB" id="A0DY30"/>
<dbReference type="EMBL" id="CT868640">
    <property type="protein sequence ID" value="CAK87947.1"/>
    <property type="molecule type" value="Genomic_DNA"/>
</dbReference>
<protein>
    <recommendedName>
        <fullName evidence="3">Protein kinase domain-containing protein</fullName>
    </recommendedName>
</protein>
<dbReference type="InParanoid" id="A0DY30"/>
<name>A0DY30_PARTE</name>
<evidence type="ECO:0000313" key="1">
    <source>
        <dbReference type="EMBL" id="CAK87947.1"/>
    </source>
</evidence>
<reference evidence="1 2" key="1">
    <citation type="journal article" date="2006" name="Nature">
        <title>Global trends of whole-genome duplications revealed by the ciliate Paramecium tetraurelia.</title>
        <authorList>
            <consortium name="Genoscope"/>
            <person name="Aury J.-M."/>
            <person name="Jaillon O."/>
            <person name="Duret L."/>
            <person name="Noel B."/>
            <person name="Jubin C."/>
            <person name="Porcel B.M."/>
            <person name="Segurens B."/>
            <person name="Daubin V."/>
            <person name="Anthouard V."/>
            <person name="Aiach N."/>
            <person name="Arnaiz O."/>
            <person name="Billaut A."/>
            <person name="Beisson J."/>
            <person name="Blanc I."/>
            <person name="Bouhouche K."/>
            <person name="Camara F."/>
            <person name="Duharcourt S."/>
            <person name="Guigo R."/>
            <person name="Gogendeau D."/>
            <person name="Katinka M."/>
            <person name="Keller A.-M."/>
            <person name="Kissmehl R."/>
            <person name="Klotz C."/>
            <person name="Koll F."/>
            <person name="Le Moue A."/>
            <person name="Lepere C."/>
            <person name="Malinsky S."/>
            <person name="Nowacki M."/>
            <person name="Nowak J.K."/>
            <person name="Plattner H."/>
            <person name="Poulain J."/>
            <person name="Ruiz F."/>
            <person name="Serrano V."/>
            <person name="Zagulski M."/>
            <person name="Dessen P."/>
            <person name="Betermier M."/>
            <person name="Weissenbach J."/>
            <person name="Scarpelli C."/>
            <person name="Schachter V."/>
            <person name="Sperling L."/>
            <person name="Meyer E."/>
            <person name="Cohen J."/>
            <person name="Wincker P."/>
        </authorList>
    </citation>
    <scope>NUCLEOTIDE SEQUENCE [LARGE SCALE GENOMIC DNA]</scope>
    <source>
        <strain evidence="1 2">Stock d4-2</strain>
    </source>
</reference>
<dbReference type="RefSeq" id="XP_001455344.1">
    <property type="nucleotide sequence ID" value="XM_001455307.2"/>
</dbReference>
<dbReference type="InterPro" id="IPR011009">
    <property type="entry name" value="Kinase-like_dom_sf"/>
</dbReference>